<protein>
    <submittedName>
        <fullName evidence="2">Uncharacterized protein</fullName>
    </submittedName>
</protein>
<accession>A0AAJ0DFN8</accession>
<organism evidence="2 3">
    <name type="scientific">Extremus antarcticus</name>
    <dbReference type="NCBI Taxonomy" id="702011"/>
    <lineage>
        <taxon>Eukaryota</taxon>
        <taxon>Fungi</taxon>
        <taxon>Dikarya</taxon>
        <taxon>Ascomycota</taxon>
        <taxon>Pezizomycotina</taxon>
        <taxon>Dothideomycetes</taxon>
        <taxon>Dothideomycetidae</taxon>
        <taxon>Mycosphaerellales</taxon>
        <taxon>Extremaceae</taxon>
        <taxon>Extremus</taxon>
    </lineage>
</organism>
<evidence type="ECO:0000313" key="2">
    <source>
        <dbReference type="EMBL" id="KAK3049419.1"/>
    </source>
</evidence>
<evidence type="ECO:0000313" key="3">
    <source>
        <dbReference type="Proteomes" id="UP001271007"/>
    </source>
</evidence>
<feature type="compositionally biased region" description="Low complexity" evidence="1">
    <location>
        <begin position="1"/>
        <end position="17"/>
    </location>
</feature>
<dbReference type="EMBL" id="JAWDJX010000040">
    <property type="protein sequence ID" value="KAK3049419.1"/>
    <property type="molecule type" value="Genomic_DNA"/>
</dbReference>
<keyword evidence="3" id="KW-1185">Reference proteome</keyword>
<sequence>MFSRRPSTSYYSSSRRPSAYETSSRRPSAYDSSERDADERSSRIREERRNASHDYHAAKFRLENNRGDHDEYRSSRRRYDSARLEAVRDDDYWQERDDSARRARGQRTRHSEARAAEGLDDPDYLAFKEDMCGYKSTWIASPERHRRESRYREQPLYKRKSPSYSPGYYADTSGEGYYDTSGYEGKTTKRAKASRAARARTPSPVRSPSPPMRRPSTRRPSGYDDDEGDSYRRTATRRPTQYEQEDDNYSVDELRAQAERLRRRLSTFRFPTSRFPWLINPVPHMLNHVPSRPDFLVHANAIWSNW</sequence>
<feature type="compositionally biased region" description="Basic and acidic residues" evidence="1">
    <location>
        <begin position="32"/>
        <end position="80"/>
    </location>
</feature>
<comment type="caution">
    <text evidence="2">The sequence shown here is derived from an EMBL/GenBank/DDBJ whole genome shotgun (WGS) entry which is preliminary data.</text>
</comment>
<dbReference type="AlphaFoldDB" id="A0AAJ0DFN8"/>
<proteinExistence type="predicted"/>
<feature type="region of interest" description="Disordered" evidence="1">
    <location>
        <begin position="142"/>
        <end position="248"/>
    </location>
</feature>
<feature type="region of interest" description="Disordered" evidence="1">
    <location>
        <begin position="95"/>
        <end position="121"/>
    </location>
</feature>
<feature type="region of interest" description="Disordered" evidence="1">
    <location>
        <begin position="1"/>
        <end position="80"/>
    </location>
</feature>
<dbReference type="Proteomes" id="UP001271007">
    <property type="component" value="Unassembled WGS sequence"/>
</dbReference>
<name>A0AAJ0DFN8_9PEZI</name>
<gene>
    <name evidence="2" type="ORF">LTR09_009338</name>
</gene>
<feature type="compositionally biased region" description="Basic and acidic residues" evidence="1">
    <location>
        <begin position="142"/>
        <end position="156"/>
    </location>
</feature>
<reference evidence="2" key="1">
    <citation type="submission" date="2023-04" db="EMBL/GenBank/DDBJ databases">
        <title>Black Yeasts Isolated from many extreme environments.</title>
        <authorList>
            <person name="Coleine C."/>
            <person name="Stajich J.E."/>
            <person name="Selbmann L."/>
        </authorList>
    </citation>
    <scope>NUCLEOTIDE SEQUENCE</scope>
    <source>
        <strain evidence="2">CCFEE 5312</strain>
    </source>
</reference>
<feature type="compositionally biased region" description="Basic residues" evidence="1">
    <location>
        <begin position="188"/>
        <end position="198"/>
    </location>
</feature>
<evidence type="ECO:0000256" key="1">
    <source>
        <dbReference type="SAM" id="MobiDB-lite"/>
    </source>
</evidence>